<dbReference type="GO" id="GO:0031032">
    <property type="term" value="P:actomyosin structure organization"/>
    <property type="evidence" value="ECO:0007669"/>
    <property type="project" value="TreeGrafter"/>
</dbReference>
<dbReference type="Gene3D" id="3.10.20.90">
    <property type="entry name" value="Phosphatidylinositol 3-kinase Catalytic Subunit, Chain A, domain 1"/>
    <property type="match status" value="1"/>
</dbReference>
<dbReference type="InterPro" id="IPR000299">
    <property type="entry name" value="FERM_domain"/>
</dbReference>
<proteinExistence type="predicted"/>
<dbReference type="GO" id="GO:0005856">
    <property type="term" value="C:cytoskeleton"/>
    <property type="evidence" value="ECO:0007669"/>
    <property type="project" value="TreeGrafter"/>
</dbReference>
<dbReference type="OMA" id="VECDIQP"/>
<feature type="domain" description="FERM" evidence="1">
    <location>
        <begin position="11"/>
        <end position="78"/>
    </location>
</feature>
<dbReference type="InterPro" id="IPR029071">
    <property type="entry name" value="Ubiquitin-like_domsf"/>
</dbReference>
<name>A0A087TR12_STEMI</name>
<organism evidence="2 3">
    <name type="scientific">Stegodyphus mimosarum</name>
    <name type="common">African social velvet spider</name>
    <dbReference type="NCBI Taxonomy" id="407821"/>
    <lineage>
        <taxon>Eukaryota</taxon>
        <taxon>Metazoa</taxon>
        <taxon>Ecdysozoa</taxon>
        <taxon>Arthropoda</taxon>
        <taxon>Chelicerata</taxon>
        <taxon>Arachnida</taxon>
        <taxon>Araneae</taxon>
        <taxon>Araneomorphae</taxon>
        <taxon>Entelegynae</taxon>
        <taxon>Eresoidea</taxon>
        <taxon>Eresidae</taxon>
        <taxon>Stegodyphus</taxon>
    </lineage>
</organism>
<dbReference type="PANTHER" id="PTHR23280:SF4">
    <property type="entry name" value="BAND 4.1-LIKE PROTEIN 4A"/>
    <property type="match status" value="1"/>
</dbReference>
<reference evidence="2 3" key="1">
    <citation type="submission" date="2013-11" db="EMBL/GenBank/DDBJ databases">
        <title>Genome sequencing of Stegodyphus mimosarum.</title>
        <authorList>
            <person name="Bechsgaard J."/>
        </authorList>
    </citation>
    <scope>NUCLEOTIDE SEQUENCE [LARGE SCALE GENOMIC DNA]</scope>
</reference>
<evidence type="ECO:0000259" key="1">
    <source>
        <dbReference type="PROSITE" id="PS50057"/>
    </source>
</evidence>
<evidence type="ECO:0000313" key="3">
    <source>
        <dbReference type="Proteomes" id="UP000054359"/>
    </source>
</evidence>
<dbReference type="Proteomes" id="UP000054359">
    <property type="component" value="Unassembled WGS sequence"/>
</dbReference>
<feature type="non-terminal residue" evidence="2">
    <location>
        <position position="78"/>
    </location>
</feature>
<dbReference type="STRING" id="407821.A0A087TR12"/>
<dbReference type="SUPFAM" id="SSF54236">
    <property type="entry name" value="Ubiquitin-like"/>
    <property type="match status" value="1"/>
</dbReference>
<dbReference type="AlphaFoldDB" id="A0A087TR12"/>
<dbReference type="PROSITE" id="PS50057">
    <property type="entry name" value="FERM_3"/>
    <property type="match status" value="1"/>
</dbReference>
<dbReference type="InterPro" id="IPR018979">
    <property type="entry name" value="FERM_N"/>
</dbReference>
<dbReference type="OrthoDB" id="6431038at2759"/>
<sequence>MPCFGGKKKKYQCTVVLLDETDIVEEIEHKTRGEVILDKVYKHLNLLETAYFGLRYLNKSGESRWLDPLAKISKQLKG</sequence>
<accession>A0A087TR12</accession>
<dbReference type="PANTHER" id="PTHR23280">
    <property type="entry name" value="4.1 G PROTEIN"/>
    <property type="match status" value="1"/>
</dbReference>
<gene>
    <name evidence="2" type="ORF">X975_18501</name>
</gene>
<evidence type="ECO:0000313" key="2">
    <source>
        <dbReference type="EMBL" id="KFM67551.1"/>
    </source>
</evidence>
<keyword evidence="3" id="KW-1185">Reference proteome</keyword>
<protein>
    <submittedName>
        <fullName evidence="2">Band 4.1-like protein 3</fullName>
    </submittedName>
</protein>
<dbReference type="EMBL" id="KK116364">
    <property type="protein sequence ID" value="KFM67551.1"/>
    <property type="molecule type" value="Genomic_DNA"/>
</dbReference>
<dbReference type="Pfam" id="PF09379">
    <property type="entry name" value="FERM_N"/>
    <property type="match status" value="1"/>
</dbReference>